<dbReference type="Pfam" id="PF00364">
    <property type="entry name" value="Biotin_lipoyl"/>
    <property type="match status" value="1"/>
</dbReference>
<dbReference type="InterPro" id="IPR000089">
    <property type="entry name" value="Biotin_lipoyl"/>
</dbReference>
<feature type="compositionally biased region" description="Pro residues" evidence="2">
    <location>
        <begin position="43"/>
        <end position="55"/>
    </location>
</feature>
<evidence type="ECO:0000259" key="3">
    <source>
        <dbReference type="PROSITE" id="PS50968"/>
    </source>
</evidence>
<dbReference type="Gene3D" id="2.40.50.100">
    <property type="match status" value="1"/>
</dbReference>
<organism evidence="4 5">
    <name type="scientific">Moryella indoligenes</name>
    <dbReference type="NCBI Taxonomy" id="371674"/>
    <lineage>
        <taxon>Bacteria</taxon>
        <taxon>Bacillati</taxon>
        <taxon>Bacillota</taxon>
        <taxon>Clostridia</taxon>
        <taxon>Lachnospirales</taxon>
        <taxon>Lachnospiraceae</taxon>
        <taxon>Moryella</taxon>
    </lineage>
</organism>
<gene>
    <name evidence="4" type="ORF">J2S20_001945</name>
</gene>
<dbReference type="InterPro" id="IPR050709">
    <property type="entry name" value="Biotin_Carboxyl_Carrier/Decarb"/>
</dbReference>
<feature type="compositionally biased region" description="Low complexity" evidence="2">
    <location>
        <begin position="56"/>
        <end position="87"/>
    </location>
</feature>
<evidence type="ECO:0000256" key="1">
    <source>
        <dbReference type="ARBA" id="ARBA00023267"/>
    </source>
</evidence>
<keyword evidence="4" id="KW-0670">Pyruvate</keyword>
<dbReference type="InterPro" id="IPR001882">
    <property type="entry name" value="Biotin_BS"/>
</dbReference>
<sequence>MKYVVTMNGKKYEVEVERMSAFHMLTREEIASGVSTPVQPVTAPAPAPVAAPAPAPKAAAPAPAPAPKAAAPAPAPAPAAAAAPAPAGGTPVTCPMPGSVLGVKVNVGDKVSAGQTMFVIEAMKMENDIVAPVDGTVASISVKTGDTVDTDQVMGTLN</sequence>
<dbReference type="PROSITE" id="PS50968">
    <property type="entry name" value="BIOTINYL_LIPOYL"/>
    <property type="match status" value="1"/>
</dbReference>
<dbReference type="RefSeq" id="WP_307255223.1">
    <property type="nucleotide sequence ID" value="NZ_JAUSTO010000014.1"/>
</dbReference>
<dbReference type="EC" id="2.3.1.12" evidence="4"/>
<reference evidence="4" key="1">
    <citation type="submission" date="2023-07" db="EMBL/GenBank/DDBJ databases">
        <title>Genomic Encyclopedia of Type Strains, Phase IV (KMG-IV): sequencing the most valuable type-strain genomes for metagenomic binning, comparative biology and taxonomic classification.</title>
        <authorList>
            <person name="Goeker M."/>
        </authorList>
    </citation>
    <scope>NUCLEOTIDE SEQUENCE</scope>
    <source>
        <strain evidence="4">DSM 19659</strain>
    </source>
</reference>
<dbReference type="PROSITE" id="PS00188">
    <property type="entry name" value="BIOTIN"/>
    <property type="match status" value="1"/>
</dbReference>
<feature type="region of interest" description="Disordered" evidence="2">
    <location>
        <begin position="36"/>
        <end position="88"/>
    </location>
</feature>
<evidence type="ECO:0000313" key="5">
    <source>
        <dbReference type="Proteomes" id="UP001241537"/>
    </source>
</evidence>
<dbReference type="EMBL" id="JAUSTO010000014">
    <property type="protein sequence ID" value="MDQ0153235.1"/>
    <property type="molecule type" value="Genomic_DNA"/>
</dbReference>
<dbReference type="PANTHER" id="PTHR45266">
    <property type="entry name" value="OXALOACETATE DECARBOXYLASE ALPHA CHAIN"/>
    <property type="match status" value="1"/>
</dbReference>
<dbReference type="SUPFAM" id="SSF51230">
    <property type="entry name" value="Single hybrid motif"/>
    <property type="match status" value="1"/>
</dbReference>
<dbReference type="PANTHER" id="PTHR45266:SF3">
    <property type="entry name" value="OXALOACETATE DECARBOXYLASE ALPHA CHAIN"/>
    <property type="match status" value="1"/>
</dbReference>
<keyword evidence="5" id="KW-1185">Reference proteome</keyword>
<keyword evidence="4" id="KW-0012">Acyltransferase</keyword>
<evidence type="ECO:0000256" key="2">
    <source>
        <dbReference type="SAM" id="MobiDB-lite"/>
    </source>
</evidence>
<proteinExistence type="predicted"/>
<keyword evidence="1" id="KW-0092">Biotin</keyword>
<dbReference type="InterPro" id="IPR011053">
    <property type="entry name" value="Single_hybrid_motif"/>
</dbReference>
<dbReference type="Proteomes" id="UP001241537">
    <property type="component" value="Unassembled WGS sequence"/>
</dbReference>
<dbReference type="CDD" id="cd06850">
    <property type="entry name" value="biotinyl_domain"/>
    <property type="match status" value="1"/>
</dbReference>
<keyword evidence="4" id="KW-0808">Transferase</keyword>
<comment type="caution">
    <text evidence="4">The sequence shown here is derived from an EMBL/GenBank/DDBJ whole genome shotgun (WGS) entry which is preliminary data.</text>
</comment>
<accession>A0AAE4ALJ7</accession>
<dbReference type="GO" id="GO:0004742">
    <property type="term" value="F:dihydrolipoyllysine-residue acetyltransferase activity"/>
    <property type="evidence" value="ECO:0007669"/>
    <property type="project" value="UniProtKB-EC"/>
</dbReference>
<dbReference type="AlphaFoldDB" id="A0AAE4ALJ7"/>
<evidence type="ECO:0000313" key="4">
    <source>
        <dbReference type="EMBL" id="MDQ0153235.1"/>
    </source>
</evidence>
<feature type="domain" description="Lipoyl-binding" evidence="3">
    <location>
        <begin position="80"/>
        <end position="158"/>
    </location>
</feature>
<protein>
    <submittedName>
        <fullName evidence="4">Pyruvate dehydrogenase E2 component (Dihydrolipoamide acetyltransferase)</fullName>
        <ecNumber evidence="4">2.3.1.12</ecNumber>
    </submittedName>
</protein>
<name>A0AAE4ALJ7_9FIRM</name>
<dbReference type="FunFam" id="2.40.50.100:FF:000003">
    <property type="entry name" value="Acetyl-CoA carboxylase biotin carboxyl carrier protein"/>
    <property type="match status" value="1"/>
</dbReference>